<comment type="caution">
    <text evidence="1">The sequence shown here is derived from an EMBL/GenBank/DDBJ whole genome shotgun (WGS) entry which is preliminary data.</text>
</comment>
<organism evidence="1 2">
    <name type="scientific">Solirubrobacter pauli</name>
    <dbReference type="NCBI Taxonomy" id="166793"/>
    <lineage>
        <taxon>Bacteria</taxon>
        <taxon>Bacillati</taxon>
        <taxon>Actinomycetota</taxon>
        <taxon>Thermoleophilia</taxon>
        <taxon>Solirubrobacterales</taxon>
        <taxon>Solirubrobacteraceae</taxon>
        <taxon>Solirubrobacter</taxon>
    </lineage>
</organism>
<reference evidence="1 2" key="1">
    <citation type="submission" date="2018-10" db="EMBL/GenBank/DDBJ databases">
        <title>Genomic Encyclopedia of Archaeal and Bacterial Type Strains, Phase II (KMG-II): from individual species to whole genera.</title>
        <authorList>
            <person name="Goeker M."/>
        </authorList>
    </citation>
    <scope>NUCLEOTIDE SEQUENCE [LARGE SCALE GENOMIC DNA]</scope>
    <source>
        <strain evidence="1 2">DSM 14954</strain>
    </source>
</reference>
<proteinExistence type="predicted"/>
<keyword evidence="2" id="KW-1185">Reference proteome</keyword>
<name>A0A660L5V3_9ACTN</name>
<protein>
    <submittedName>
        <fullName evidence="1">Uncharacterized protein</fullName>
    </submittedName>
</protein>
<dbReference type="AlphaFoldDB" id="A0A660L5V3"/>
<dbReference type="EMBL" id="RBIL01000001">
    <property type="protein sequence ID" value="RKQ90388.1"/>
    <property type="molecule type" value="Genomic_DNA"/>
</dbReference>
<evidence type="ECO:0000313" key="1">
    <source>
        <dbReference type="EMBL" id="RKQ90388.1"/>
    </source>
</evidence>
<accession>A0A660L5V3</accession>
<gene>
    <name evidence="1" type="ORF">C8N24_0190</name>
</gene>
<evidence type="ECO:0000313" key="2">
    <source>
        <dbReference type="Proteomes" id="UP000278962"/>
    </source>
</evidence>
<sequence>MRLTRSEAEDAASETLRAFAEMAVNDEIELARSPALLTAIAQRKAVDLLRRRESHSPATLRPASEPSTEELVIALLERDADARVVRAAMRAAFAIDRGDIVYVVRIWLDLADAQSGVPSLREVAAEARISHTQVRRLLNEFKELVPHPPSGT</sequence>
<dbReference type="Proteomes" id="UP000278962">
    <property type="component" value="Unassembled WGS sequence"/>
</dbReference>